<evidence type="ECO:0000256" key="2">
    <source>
        <dbReference type="SAM" id="SignalP"/>
    </source>
</evidence>
<protein>
    <recommendedName>
        <fullName evidence="5">DUF4232 domain-containing protein</fullName>
    </recommendedName>
</protein>
<dbReference type="PROSITE" id="PS51257">
    <property type="entry name" value="PROKAR_LIPOPROTEIN"/>
    <property type="match status" value="1"/>
</dbReference>
<evidence type="ECO:0008006" key="5">
    <source>
        <dbReference type="Google" id="ProtNLM"/>
    </source>
</evidence>
<feature type="chain" id="PRO_5044373263" description="DUF4232 domain-containing protein" evidence="2">
    <location>
        <begin position="29"/>
        <end position="212"/>
    </location>
</feature>
<feature type="signal peptide" evidence="2">
    <location>
        <begin position="1"/>
        <end position="28"/>
    </location>
</feature>
<feature type="region of interest" description="Disordered" evidence="1">
    <location>
        <begin position="35"/>
        <end position="82"/>
    </location>
</feature>
<evidence type="ECO:0000313" key="4">
    <source>
        <dbReference type="Proteomes" id="UP000198873"/>
    </source>
</evidence>
<evidence type="ECO:0000256" key="1">
    <source>
        <dbReference type="SAM" id="MobiDB-lite"/>
    </source>
</evidence>
<reference evidence="4" key="1">
    <citation type="submission" date="2016-10" db="EMBL/GenBank/DDBJ databases">
        <authorList>
            <person name="Varghese N."/>
            <person name="Submissions S."/>
        </authorList>
    </citation>
    <scope>NUCLEOTIDE SEQUENCE [LARGE SCALE GENOMIC DNA]</scope>
    <source>
        <strain evidence="4">CGMCC 4.7047</strain>
    </source>
</reference>
<dbReference type="AlphaFoldDB" id="A0A1I6W007"/>
<dbReference type="RefSeq" id="WP_019434396.1">
    <property type="nucleotide sequence ID" value="NZ_CP054938.1"/>
</dbReference>
<accession>A0A1I6W007</accession>
<organism evidence="3 4">
    <name type="scientific">Streptomyces harbinensis</name>
    <dbReference type="NCBI Taxonomy" id="1176198"/>
    <lineage>
        <taxon>Bacteria</taxon>
        <taxon>Bacillati</taxon>
        <taxon>Actinomycetota</taxon>
        <taxon>Actinomycetes</taxon>
        <taxon>Kitasatosporales</taxon>
        <taxon>Streptomycetaceae</taxon>
        <taxon>Streptomyces</taxon>
    </lineage>
</organism>
<dbReference type="Proteomes" id="UP000198873">
    <property type="component" value="Unassembled WGS sequence"/>
</dbReference>
<keyword evidence="4" id="KW-1185">Reference proteome</keyword>
<sequence length="212" mass="21291">MRTRRATRSARLALAIAAAAALTATLTACEDEVLDNGADSSDSAGAGDGGSGDTTEDDAADGDTGRDGSGDGEGNPVEQTCGTTDLTFTVSTETQAGGYFLVTAQANEGITCHLEGSYPAAAFGSAEESHAGPAGHAVGDSIKLSGDAVAYAGISPKTTSDDNGVEYEQLIIGILGDESDPASFPLDEPVLVDQPVATNWTTDPADAVPFSK</sequence>
<keyword evidence="2" id="KW-0732">Signal</keyword>
<evidence type="ECO:0000313" key="3">
    <source>
        <dbReference type="EMBL" id="SFT19315.1"/>
    </source>
</evidence>
<name>A0A1I6W007_9ACTN</name>
<gene>
    <name evidence="3" type="ORF">SAMN05444716_11178</name>
</gene>
<proteinExistence type="predicted"/>
<dbReference type="EMBL" id="FPAB01000011">
    <property type="protein sequence ID" value="SFT19315.1"/>
    <property type="molecule type" value="Genomic_DNA"/>
</dbReference>